<name>A0A1E4TT44_PACTA</name>
<dbReference type="GO" id="GO:0006364">
    <property type="term" value="P:rRNA processing"/>
    <property type="evidence" value="ECO:0007669"/>
    <property type="project" value="InterPro"/>
</dbReference>
<dbReference type="GO" id="GO:0034965">
    <property type="term" value="P:intronic box C/D snoRNA processing"/>
    <property type="evidence" value="ECO:0007669"/>
    <property type="project" value="TreeGrafter"/>
</dbReference>
<proteinExistence type="predicted"/>
<dbReference type="PANTHER" id="PTHR28272:SF1">
    <property type="entry name" value="RIBONUCLEASES P_MRP PROTEIN SUBUNIT POP3"/>
    <property type="match status" value="1"/>
</dbReference>
<organism evidence="2 3">
    <name type="scientific">Pachysolen tannophilus NRRL Y-2460</name>
    <dbReference type="NCBI Taxonomy" id="669874"/>
    <lineage>
        <taxon>Eukaryota</taxon>
        <taxon>Fungi</taxon>
        <taxon>Dikarya</taxon>
        <taxon>Ascomycota</taxon>
        <taxon>Saccharomycotina</taxon>
        <taxon>Pichiomycetes</taxon>
        <taxon>Pachysolenaceae</taxon>
        <taxon>Pachysolen</taxon>
    </lineage>
</organism>
<keyword evidence="3" id="KW-1185">Reference proteome</keyword>
<dbReference type="GO" id="GO:0000172">
    <property type="term" value="C:ribonuclease MRP complex"/>
    <property type="evidence" value="ECO:0007669"/>
    <property type="project" value="TreeGrafter"/>
</dbReference>
<dbReference type="AlphaFoldDB" id="A0A1E4TT44"/>
<dbReference type="EMBL" id="KV454015">
    <property type="protein sequence ID" value="ODV94916.1"/>
    <property type="molecule type" value="Genomic_DNA"/>
</dbReference>
<dbReference type="OrthoDB" id="20109at2759"/>
<dbReference type="Pfam" id="PF08228">
    <property type="entry name" value="RNase_P_pop3"/>
    <property type="match status" value="1"/>
</dbReference>
<dbReference type="PANTHER" id="PTHR28272">
    <property type="entry name" value="RIBONUCLEASES P/MRP PROTEIN SUBUNIT POP3"/>
    <property type="match status" value="1"/>
</dbReference>
<dbReference type="GO" id="GO:0008033">
    <property type="term" value="P:tRNA processing"/>
    <property type="evidence" value="ECO:0007669"/>
    <property type="project" value="InterPro"/>
</dbReference>
<feature type="compositionally biased region" description="Basic and acidic residues" evidence="1">
    <location>
        <begin position="258"/>
        <end position="271"/>
    </location>
</feature>
<accession>A0A1E4TT44</accession>
<reference evidence="3" key="1">
    <citation type="submission" date="2016-05" db="EMBL/GenBank/DDBJ databases">
        <title>Comparative genomics of biotechnologically important yeasts.</title>
        <authorList>
            <consortium name="DOE Joint Genome Institute"/>
            <person name="Riley R."/>
            <person name="Haridas S."/>
            <person name="Wolfe K.H."/>
            <person name="Lopes M.R."/>
            <person name="Hittinger C.T."/>
            <person name="Goker M."/>
            <person name="Salamov A."/>
            <person name="Wisecaver J."/>
            <person name="Long T.M."/>
            <person name="Aerts A.L."/>
            <person name="Barry K."/>
            <person name="Choi C."/>
            <person name="Clum A."/>
            <person name="Coughlan A.Y."/>
            <person name="Deshpande S."/>
            <person name="Douglass A.P."/>
            <person name="Hanson S.J."/>
            <person name="Klenk H.-P."/>
            <person name="Labutti K."/>
            <person name="Lapidus A."/>
            <person name="Lindquist E."/>
            <person name="Lipzen A."/>
            <person name="Meier-Kolthoff J.P."/>
            <person name="Ohm R.A."/>
            <person name="Otillar R.P."/>
            <person name="Pangilinan J."/>
            <person name="Peng Y."/>
            <person name="Rokas A."/>
            <person name="Rosa C.A."/>
            <person name="Scheuner C."/>
            <person name="Sibirny A.A."/>
            <person name="Slot J.C."/>
            <person name="Stielow J.B."/>
            <person name="Sun H."/>
            <person name="Kurtzman C.P."/>
            <person name="Blackwell M."/>
            <person name="Grigoriev I.V."/>
            <person name="Jeffries T.W."/>
        </authorList>
    </citation>
    <scope>NUCLEOTIDE SEQUENCE [LARGE SCALE GENOMIC DNA]</scope>
    <source>
        <strain evidence="3">NRRL Y-2460</strain>
    </source>
</reference>
<dbReference type="GO" id="GO:0000171">
    <property type="term" value="F:ribonuclease MRP activity"/>
    <property type="evidence" value="ECO:0007669"/>
    <property type="project" value="TreeGrafter"/>
</dbReference>
<dbReference type="Proteomes" id="UP000094236">
    <property type="component" value="Unassembled WGS sequence"/>
</dbReference>
<dbReference type="GO" id="GO:0005829">
    <property type="term" value="C:cytosol"/>
    <property type="evidence" value="ECO:0007669"/>
    <property type="project" value="TreeGrafter"/>
</dbReference>
<dbReference type="InterPro" id="IPR013241">
    <property type="entry name" value="RNase_P_Pop3"/>
</dbReference>
<protein>
    <submittedName>
        <fullName evidence="2">Uncharacterized protein</fullName>
    </submittedName>
</protein>
<dbReference type="STRING" id="669874.A0A1E4TT44"/>
<evidence type="ECO:0000256" key="1">
    <source>
        <dbReference type="SAM" id="MobiDB-lite"/>
    </source>
</evidence>
<evidence type="ECO:0000313" key="3">
    <source>
        <dbReference type="Proteomes" id="UP000094236"/>
    </source>
</evidence>
<gene>
    <name evidence="2" type="ORF">PACTADRAFT_50763</name>
</gene>
<sequence length="277" mass="31500">MYTSGGQKKRKNQGQQGSLREAEIKKRQVYKPILDNPYTQSNNWPYVEPSVGKDILDLLCKLLEPLGNANRIAHSEKQRKQRRDENRQKEVVFKLEKPEILPYLTIGFNSTVEALELKSKLNRGEIKKLKKPDISLIFVCKADIQPPLLTQGFPILAVLASTNENPCKLVQLPRNSIERLSAALNQPHTGIVGVNGKDFPGAKILRDFVMEKIGDVNIEWLNDLVFQQPNIKLINTTQPIMPKKNDQKAKNAKMKAQAKQEKDIKEDSKEIAKKKKD</sequence>
<feature type="region of interest" description="Disordered" evidence="1">
    <location>
        <begin position="241"/>
        <end position="277"/>
    </location>
</feature>
<evidence type="ECO:0000313" key="2">
    <source>
        <dbReference type="EMBL" id="ODV94916.1"/>
    </source>
</evidence>
<feature type="region of interest" description="Disordered" evidence="1">
    <location>
        <begin position="1"/>
        <end position="24"/>
    </location>
</feature>
<dbReference type="GO" id="GO:0005655">
    <property type="term" value="C:nucleolar ribonuclease P complex"/>
    <property type="evidence" value="ECO:0007669"/>
    <property type="project" value="TreeGrafter"/>
</dbReference>
<dbReference type="GO" id="GO:0004526">
    <property type="term" value="F:ribonuclease P activity"/>
    <property type="evidence" value="ECO:0007669"/>
    <property type="project" value="TreeGrafter"/>
</dbReference>